<sequence>MKIKTVEKRSEALTQSLLEIWEASVRETHHFLSSKEITTIKQFVPGAIMAIPHLIVLENDKGRPLAFMGIAEQQLEMLFVAPTFRGQGLGRKLLEYGMKTYKVNRLTVNEQNPEAKGFYEHMGFSCYKRTETDEQGLPYPILYMKKMDR</sequence>
<dbReference type="Pfam" id="PF13673">
    <property type="entry name" value="Acetyltransf_10"/>
    <property type="match status" value="1"/>
</dbReference>
<dbReference type="PANTHER" id="PTHR43800">
    <property type="entry name" value="PEPTIDYL-LYSINE N-ACETYLTRANSFERASE YJAB"/>
    <property type="match status" value="1"/>
</dbReference>
<evidence type="ECO:0000313" key="5">
    <source>
        <dbReference type="Proteomes" id="UP000006787"/>
    </source>
</evidence>
<dbReference type="AlphaFoldDB" id="K2NS35"/>
<dbReference type="RefSeq" id="WP_003136899.1">
    <property type="nucleotide sequence ID" value="NZ_AMQS01000051.1"/>
</dbReference>
<gene>
    <name evidence="4" type="ORF">C426_2238</name>
</gene>
<dbReference type="InterPro" id="IPR016181">
    <property type="entry name" value="Acyl_CoA_acyltransferase"/>
</dbReference>
<dbReference type="InterPro" id="IPR000182">
    <property type="entry name" value="GNAT_dom"/>
</dbReference>
<accession>K2NS35</accession>
<protein>
    <submittedName>
        <fullName evidence="4">Histone acetyltransferase HPA2-like protein</fullName>
    </submittedName>
</protein>
<organism evidence="4 5">
    <name type="scientific">Lactococcus garvieae DCC43</name>
    <dbReference type="NCBI Taxonomy" id="1231377"/>
    <lineage>
        <taxon>Bacteria</taxon>
        <taxon>Bacillati</taxon>
        <taxon>Bacillota</taxon>
        <taxon>Bacilli</taxon>
        <taxon>Lactobacillales</taxon>
        <taxon>Streptococcaceae</taxon>
        <taxon>Lactococcus</taxon>
    </lineage>
</organism>
<feature type="domain" description="N-acetyltransferase" evidence="3">
    <location>
        <begin position="1"/>
        <end position="149"/>
    </location>
</feature>
<dbReference type="EMBL" id="AMQS01000051">
    <property type="protein sequence ID" value="EKF50398.1"/>
    <property type="molecule type" value="Genomic_DNA"/>
</dbReference>
<dbReference type="PATRIC" id="fig|1231377.3.peg.2217"/>
<reference evidence="4 5" key="1">
    <citation type="journal article" date="2012" name="J. Bacteriol.">
        <title>Genome Sequence of the Bacteriocin-Producing Strain Lactococcus garvieae DCC43.</title>
        <authorList>
            <person name="Gabrielsen C."/>
            <person name="Brede D.A."/>
            <person name="Hernandez P.E."/>
            <person name="Nes I.F."/>
            <person name="Diep D.B."/>
        </authorList>
    </citation>
    <scope>NUCLEOTIDE SEQUENCE [LARGE SCALE GENOMIC DNA]</scope>
    <source>
        <strain evidence="4 5">DCC43</strain>
    </source>
</reference>
<name>K2NS35_9LACT</name>
<dbReference type="PROSITE" id="PS51186">
    <property type="entry name" value="GNAT"/>
    <property type="match status" value="1"/>
</dbReference>
<dbReference type="PANTHER" id="PTHR43800:SF1">
    <property type="entry name" value="PEPTIDYL-LYSINE N-ACETYLTRANSFERASE YJAB"/>
    <property type="match status" value="1"/>
</dbReference>
<proteinExistence type="predicted"/>
<keyword evidence="2" id="KW-0012">Acyltransferase</keyword>
<dbReference type="eggNOG" id="COG0456">
    <property type="taxonomic scope" value="Bacteria"/>
</dbReference>
<evidence type="ECO:0000313" key="4">
    <source>
        <dbReference type="EMBL" id="EKF50398.1"/>
    </source>
</evidence>
<evidence type="ECO:0000256" key="1">
    <source>
        <dbReference type="ARBA" id="ARBA00022679"/>
    </source>
</evidence>
<dbReference type="Gene3D" id="3.40.630.30">
    <property type="match status" value="1"/>
</dbReference>
<dbReference type="GO" id="GO:0016747">
    <property type="term" value="F:acyltransferase activity, transferring groups other than amino-acyl groups"/>
    <property type="evidence" value="ECO:0007669"/>
    <property type="project" value="InterPro"/>
</dbReference>
<evidence type="ECO:0000259" key="3">
    <source>
        <dbReference type="PROSITE" id="PS51186"/>
    </source>
</evidence>
<dbReference type="Proteomes" id="UP000006787">
    <property type="component" value="Unassembled WGS sequence"/>
</dbReference>
<keyword evidence="1 4" id="KW-0808">Transferase</keyword>
<dbReference type="CDD" id="cd04301">
    <property type="entry name" value="NAT_SF"/>
    <property type="match status" value="1"/>
</dbReference>
<dbReference type="SUPFAM" id="SSF55729">
    <property type="entry name" value="Acyl-CoA N-acyltransferases (Nat)"/>
    <property type="match status" value="1"/>
</dbReference>
<comment type="caution">
    <text evidence="4">The sequence shown here is derived from an EMBL/GenBank/DDBJ whole genome shotgun (WGS) entry which is preliminary data.</text>
</comment>
<evidence type="ECO:0000256" key="2">
    <source>
        <dbReference type="ARBA" id="ARBA00023315"/>
    </source>
</evidence>